<name>A0ABQ5HJF4_9ASTR</name>
<dbReference type="Pfam" id="PF07727">
    <property type="entry name" value="RVT_2"/>
    <property type="match status" value="1"/>
</dbReference>
<evidence type="ECO:0000259" key="1">
    <source>
        <dbReference type="Pfam" id="PF07727"/>
    </source>
</evidence>
<feature type="domain" description="Reverse transcriptase Ty1/copia-type" evidence="1">
    <location>
        <begin position="21"/>
        <end position="81"/>
    </location>
</feature>
<evidence type="ECO:0000313" key="3">
    <source>
        <dbReference type="Proteomes" id="UP001151760"/>
    </source>
</evidence>
<gene>
    <name evidence="2" type="ORF">Tco_1069268</name>
</gene>
<protein>
    <submittedName>
        <fullName evidence="2">Retrovirus-related pol polyprotein from transposon TNT 1-94</fullName>
    </submittedName>
</protein>
<dbReference type="EMBL" id="BQNB010019648">
    <property type="protein sequence ID" value="GJT87551.1"/>
    <property type="molecule type" value="Genomic_DNA"/>
</dbReference>
<comment type="caution">
    <text evidence="2">The sequence shown here is derived from an EMBL/GenBank/DDBJ whole genome shotgun (WGS) entry which is preliminary data.</text>
</comment>
<accession>A0ABQ5HJF4</accession>
<keyword evidence="3" id="KW-1185">Reference proteome</keyword>
<dbReference type="InterPro" id="IPR013103">
    <property type="entry name" value="RVT_2"/>
</dbReference>
<organism evidence="2 3">
    <name type="scientific">Tanacetum coccineum</name>
    <dbReference type="NCBI Taxonomy" id="301880"/>
    <lineage>
        <taxon>Eukaryota</taxon>
        <taxon>Viridiplantae</taxon>
        <taxon>Streptophyta</taxon>
        <taxon>Embryophyta</taxon>
        <taxon>Tracheophyta</taxon>
        <taxon>Spermatophyta</taxon>
        <taxon>Magnoliopsida</taxon>
        <taxon>eudicotyledons</taxon>
        <taxon>Gunneridae</taxon>
        <taxon>Pentapetalae</taxon>
        <taxon>asterids</taxon>
        <taxon>campanulids</taxon>
        <taxon>Asterales</taxon>
        <taxon>Asteraceae</taxon>
        <taxon>Asteroideae</taxon>
        <taxon>Anthemideae</taxon>
        <taxon>Anthemidinae</taxon>
        <taxon>Tanacetum</taxon>
    </lineage>
</organism>
<proteinExistence type="predicted"/>
<dbReference type="Proteomes" id="UP001151760">
    <property type="component" value="Unassembled WGS sequence"/>
</dbReference>
<reference evidence="2" key="1">
    <citation type="journal article" date="2022" name="Int. J. Mol. Sci.">
        <title>Draft Genome of Tanacetum Coccineum: Genomic Comparison of Closely Related Tanacetum-Family Plants.</title>
        <authorList>
            <person name="Yamashiro T."/>
            <person name="Shiraishi A."/>
            <person name="Nakayama K."/>
            <person name="Satake H."/>
        </authorList>
    </citation>
    <scope>NUCLEOTIDE SEQUENCE</scope>
</reference>
<reference evidence="2" key="2">
    <citation type="submission" date="2022-01" db="EMBL/GenBank/DDBJ databases">
        <authorList>
            <person name="Yamashiro T."/>
            <person name="Shiraishi A."/>
            <person name="Satake H."/>
            <person name="Nakayama K."/>
        </authorList>
    </citation>
    <scope>NUCLEOTIDE SEQUENCE</scope>
</reference>
<evidence type="ECO:0000313" key="2">
    <source>
        <dbReference type="EMBL" id="GJT87551.1"/>
    </source>
</evidence>
<sequence length="131" mass="15118">MAVLHGLKRKTEELHQFDRLDENTMIRNKARLVAKGYAQKEGIDFEESFAPVDRLEVVRLFIAYAAYKSLTVYQIDVKTNISLRTSDEKDVFSDLFTKALSEDSLSNLIDDSVMKYLFDSKEVEVLENEIC</sequence>